<comment type="caution">
    <text evidence="1">The sequence shown here is derived from an EMBL/GenBank/DDBJ whole genome shotgun (WGS) entry which is preliminary data.</text>
</comment>
<evidence type="ECO:0000313" key="2">
    <source>
        <dbReference type="Proteomes" id="UP000738349"/>
    </source>
</evidence>
<organism evidence="1 2">
    <name type="scientific">Dactylonectria macrodidyma</name>
    <dbReference type="NCBI Taxonomy" id="307937"/>
    <lineage>
        <taxon>Eukaryota</taxon>
        <taxon>Fungi</taxon>
        <taxon>Dikarya</taxon>
        <taxon>Ascomycota</taxon>
        <taxon>Pezizomycotina</taxon>
        <taxon>Sordariomycetes</taxon>
        <taxon>Hypocreomycetidae</taxon>
        <taxon>Hypocreales</taxon>
        <taxon>Nectriaceae</taxon>
        <taxon>Dactylonectria</taxon>
    </lineage>
</organism>
<sequence length="202" mass="22753">MPNTSDSWSDTSDTASFHDALASGPPILGEPSGLCENCNERKATIRCMHCGLGGFCGHTCLELNMEKNAHVCVQSQSEETSAYHLEECIGRDLLPNVEATCRDYYFDMCPTVTDKSSLLGVYHTLSTNFNVSKYQFHEWMLAKQIHKNTVRLFNKNLKAVPAKYFLWLLGHTYVFSKEDDLSEVLNINAVDLDMYAMEAALY</sequence>
<name>A0A9P9ET10_9HYPO</name>
<dbReference type="EMBL" id="JAGMUV010000008">
    <property type="protein sequence ID" value="KAH7146438.1"/>
    <property type="molecule type" value="Genomic_DNA"/>
</dbReference>
<gene>
    <name evidence="1" type="ORF">EDB81DRAFT_934385</name>
</gene>
<proteinExistence type="predicted"/>
<dbReference type="AlphaFoldDB" id="A0A9P9ET10"/>
<keyword evidence="2" id="KW-1185">Reference proteome</keyword>
<accession>A0A9P9ET10</accession>
<dbReference type="Proteomes" id="UP000738349">
    <property type="component" value="Unassembled WGS sequence"/>
</dbReference>
<reference evidence="1" key="1">
    <citation type="journal article" date="2021" name="Nat. Commun.">
        <title>Genetic determinants of endophytism in the Arabidopsis root mycobiome.</title>
        <authorList>
            <person name="Mesny F."/>
            <person name="Miyauchi S."/>
            <person name="Thiergart T."/>
            <person name="Pickel B."/>
            <person name="Atanasova L."/>
            <person name="Karlsson M."/>
            <person name="Huettel B."/>
            <person name="Barry K.W."/>
            <person name="Haridas S."/>
            <person name="Chen C."/>
            <person name="Bauer D."/>
            <person name="Andreopoulos W."/>
            <person name="Pangilinan J."/>
            <person name="LaButti K."/>
            <person name="Riley R."/>
            <person name="Lipzen A."/>
            <person name="Clum A."/>
            <person name="Drula E."/>
            <person name="Henrissat B."/>
            <person name="Kohler A."/>
            <person name="Grigoriev I.V."/>
            <person name="Martin F.M."/>
            <person name="Hacquard S."/>
        </authorList>
    </citation>
    <scope>NUCLEOTIDE SEQUENCE</scope>
    <source>
        <strain evidence="1">MPI-CAGE-AT-0147</strain>
    </source>
</reference>
<protein>
    <submittedName>
        <fullName evidence="1">Uncharacterized protein</fullName>
    </submittedName>
</protein>
<evidence type="ECO:0000313" key="1">
    <source>
        <dbReference type="EMBL" id="KAH7146438.1"/>
    </source>
</evidence>